<dbReference type="Proteomes" id="UP000094285">
    <property type="component" value="Unassembled WGS sequence"/>
</dbReference>
<reference evidence="2" key="1">
    <citation type="submission" date="2016-05" db="EMBL/GenBank/DDBJ databases">
        <title>Comparative genomics of biotechnologically important yeasts.</title>
        <authorList>
            <consortium name="DOE Joint Genome Institute"/>
            <person name="Riley R."/>
            <person name="Haridas S."/>
            <person name="Wolfe K.H."/>
            <person name="Lopes M.R."/>
            <person name="Hittinger C.T."/>
            <person name="Goker M."/>
            <person name="Salamov A."/>
            <person name="Wisecaver J."/>
            <person name="Long T.M."/>
            <person name="Aerts A.L."/>
            <person name="Barry K."/>
            <person name="Choi C."/>
            <person name="Clum A."/>
            <person name="Coughlan A.Y."/>
            <person name="Deshpande S."/>
            <person name="Douglass A.P."/>
            <person name="Hanson S.J."/>
            <person name="Klenk H.-P."/>
            <person name="Labutti K."/>
            <person name="Lapidus A."/>
            <person name="Lindquist E."/>
            <person name="Lipzen A."/>
            <person name="Meier-Kolthoff J.P."/>
            <person name="Ohm R.A."/>
            <person name="Otillar R.P."/>
            <person name="Pangilinan J."/>
            <person name="Peng Y."/>
            <person name="Rokas A."/>
            <person name="Rosa C.A."/>
            <person name="Scheuner C."/>
            <person name="Sibirny A.A."/>
            <person name="Slot J.C."/>
            <person name="Stielow J.B."/>
            <person name="Sun H."/>
            <person name="Kurtzman C.P."/>
            <person name="Blackwell M."/>
            <person name="Grigoriev I.V."/>
            <person name="Jeffries T.W."/>
        </authorList>
    </citation>
    <scope>NUCLEOTIDE SEQUENCE [LARGE SCALE GENOMIC DNA]</scope>
    <source>
        <strain evidence="2">NRRL Y-17324</strain>
    </source>
</reference>
<dbReference type="RefSeq" id="XP_020065326.1">
    <property type="nucleotide sequence ID" value="XM_020209685.1"/>
</dbReference>
<gene>
    <name evidence="1" type="ORF">CANTADRAFT_49229</name>
</gene>
<evidence type="ECO:0000313" key="1">
    <source>
        <dbReference type="EMBL" id="ODV80204.1"/>
    </source>
</evidence>
<dbReference type="AlphaFoldDB" id="A0A1E4SL24"/>
<name>A0A1E4SL24_9ASCO</name>
<keyword evidence="2" id="KW-1185">Reference proteome</keyword>
<proteinExistence type="predicted"/>
<protein>
    <submittedName>
        <fullName evidence="1">Uncharacterized protein</fullName>
    </submittedName>
</protein>
<dbReference type="OrthoDB" id="4081634at2759"/>
<dbReference type="GeneID" id="30983821"/>
<accession>A0A1E4SL24</accession>
<dbReference type="EMBL" id="KV453911">
    <property type="protein sequence ID" value="ODV80204.1"/>
    <property type="molecule type" value="Genomic_DNA"/>
</dbReference>
<evidence type="ECO:0000313" key="2">
    <source>
        <dbReference type="Proteomes" id="UP000094285"/>
    </source>
</evidence>
<organism evidence="1 2">
    <name type="scientific">Suhomyces tanzawaensis NRRL Y-17324</name>
    <dbReference type="NCBI Taxonomy" id="984487"/>
    <lineage>
        <taxon>Eukaryota</taxon>
        <taxon>Fungi</taxon>
        <taxon>Dikarya</taxon>
        <taxon>Ascomycota</taxon>
        <taxon>Saccharomycotina</taxon>
        <taxon>Pichiomycetes</taxon>
        <taxon>Debaryomycetaceae</taxon>
        <taxon>Suhomyces</taxon>
    </lineage>
</organism>
<sequence length="118" mass="13269">MSDPTDPAQYGNRGVLVLAQLFHVNGITGPEKLKASPDKLVADIIRDWTGHVSFRLEEHDVGLATRDELQKLYEGLLVRYKVETTVDLANSAYYQRIDELEADMVGHRAEFRKVLDGA</sequence>